<keyword evidence="1" id="KW-0812">Transmembrane</keyword>
<dbReference type="Bgee" id="ENSGACG00000001627">
    <property type="expression patterns" value="Expressed in pharyngeal gill and 2 other cell types or tissues"/>
</dbReference>
<sequence>MRYSGPFACVFKLFYYNTHKHLVLVLPFLMLVLFDIKCNRSCSLLLSQPLKHIFKCKLRAAMDGSSLLCTRRQSGQTTTNAAKNACGRRTKRPRVSNGSERRWEGIFVKSIVNIIKFLSLFI</sequence>
<evidence type="ECO:0000313" key="2">
    <source>
        <dbReference type="Ensembl" id="ENSGACP00000002123.1"/>
    </source>
</evidence>
<dbReference type="Ensembl" id="ENSGACT00000002128.1">
    <property type="protein sequence ID" value="ENSGACP00000002123.1"/>
    <property type="gene ID" value="ENSGACG00000001627.1"/>
</dbReference>
<dbReference type="AlphaFoldDB" id="G3N9Y1"/>
<feature type="transmembrane region" description="Helical" evidence="1">
    <location>
        <begin position="20"/>
        <end position="36"/>
    </location>
</feature>
<evidence type="ECO:0000256" key="1">
    <source>
        <dbReference type="SAM" id="Phobius"/>
    </source>
</evidence>
<keyword evidence="1" id="KW-1133">Transmembrane helix</keyword>
<reference evidence="2" key="2">
    <citation type="submission" date="2024-04" db="UniProtKB">
        <authorList>
            <consortium name="Ensembl"/>
        </authorList>
    </citation>
    <scope>IDENTIFICATION</scope>
</reference>
<keyword evidence="1" id="KW-0472">Membrane</keyword>
<reference evidence="2" key="1">
    <citation type="submission" date="2006-01" db="EMBL/GenBank/DDBJ databases">
        <authorList>
            <person name="Lindblad-Toh K."/>
            <person name="Mauceli E."/>
            <person name="Grabherr M."/>
            <person name="Chang J.L."/>
            <person name="Lander E.S."/>
        </authorList>
    </citation>
    <scope>NUCLEOTIDE SEQUENCE [LARGE SCALE GENOMIC DNA]</scope>
</reference>
<protein>
    <submittedName>
        <fullName evidence="2">Uncharacterized protein</fullName>
    </submittedName>
</protein>
<accession>G3N9Y1</accession>
<proteinExistence type="predicted"/>
<name>G3N9Y1_GASAC</name>
<dbReference type="InParanoid" id="G3N9Y1"/>
<organism evidence="2">
    <name type="scientific">Gasterosteus aculeatus</name>
    <name type="common">Three-spined stickleback</name>
    <dbReference type="NCBI Taxonomy" id="69293"/>
    <lineage>
        <taxon>Eukaryota</taxon>
        <taxon>Metazoa</taxon>
        <taxon>Chordata</taxon>
        <taxon>Craniata</taxon>
        <taxon>Vertebrata</taxon>
        <taxon>Euteleostomi</taxon>
        <taxon>Actinopterygii</taxon>
        <taxon>Neopterygii</taxon>
        <taxon>Teleostei</taxon>
        <taxon>Neoteleostei</taxon>
        <taxon>Acanthomorphata</taxon>
        <taxon>Eupercaria</taxon>
        <taxon>Perciformes</taxon>
        <taxon>Cottioidei</taxon>
        <taxon>Gasterosteales</taxon>
        <taxon>Gasterosteidae</taxon>
        <taxon>Gasterosteus</taxon>
    </lineage>
</organism>